<protein>
    <submittedName>
        <fullName evidence="2">Uncharacterized protein</fullName>
    </submittedName>
</protein>
<dbReference type="AlphaFoldDB" id="A0AAV9IHB8"/>
<keyword evidence="3" id="KW-1185">Reference proteome</keyword>
<organism evidence="2 3">
    <name type="scientific">Galdieria yellowstonensis</name>
    <dbReference type="NCBI Taxonomy" id="3028027"/>
    <lineage>
        <taxon>Eukaryota</taxon>
        <taxon>Rhodophyta</taxon>
        <taxon>Bangiophyceae</taxon>
        <taxon>Galdieriales</taxon>
        <taxon>Galdieriaceae</taxon>
        <taxon>Galdieria</taxon>
    </lineage>
</organism>
<name>A0AAV9IHB8_9RHOD</name>
<feature type="coiled-coil region" evidence="1">
    <location>
        <begin position="17"/>
        <end position="44"/>
    </location>
</feature>
<feature type="coiled-coil region" evidence="1">
    <location>
        <begin position="110"/>
        <end position="137"/>
    </location>
</feature>
<evidence type="ECO:0000256" key="1">
    <source>
        <dbReference type="SAM" id="Coils"/>
    </source>
</evidence>
<reference evidence="2 3" key="1">
    <citation type="submission" date="2022-07" db="EMBL/GenBank/DDBJ databases">
        <title>Genome-wide signatures of adaptation to extreme environments.</title>
        <authorList>
            <person name="Cho C.H."/>
            <person name="Yoon H.S."/>
        </authorList>
    </citation>
    <scope>NUCLEOTIDE SEQUENCE [LARGE SCALE GENOMIC DNA]</scope>
    <source>
        <strain evidence="2 3">108.79 E11</strain>
    </source>
</reference>
<evidence type="ECO:0000313" key="2">
    <source>
        <dbReference type="EMBL" id="KAK4526758.1"/>
    </source>
</evidence>
<sequence length="480" mass="54689">MKWEEDNCDLSALRNALEAQASNLASIAARLRTAEDNIEQQQCANLGLKSALVKLASREAVTRSQLYAVLEKMETEVAEIRAGRNSTSNSVDTKKNNQSLNKGFIACKDCESLSKRLETVERRLEELMRGRQMQSAESRCQYVSSVRENSIDYFNEEHVCSVTTERALETTPKYDACKKSNYFKETGENLNSKAKDVEENEDSYSVAFILNKLETISSGQENISSDEFCGQLNFYLKRIYLATIGGRNVSAKLLLDLGRCFFRIENSKVFKKLENNKKNQLQLLLKDIIVHLDSVLSRMKKPRDELKGQERIPVQLNESIDHCSTSTFEALCHEKQNGHPLQQIFDDSDFTEFDERWNDTLHTAPYNKTATVSKNTTQSRNPFHYLEEKENVNSIALDDSTDLEWQECFRRMNENLYRRGNKSASWLEKTFGDDPQTLLVNASIVESFWIYFGHSYVESAGILGVAICCAYCRAVVTSGV</sequence>
<dbReference type="EMBL" id="JANCYU010000043">
    <property type="protein sequence ID" value="KAK4526758.1"/>
    <property type="molecule type" value="Genomic_DNA"/>
</dbReference>
<dbReference type="Proteomes" id="UP001300502">
    <property type="component" value="Unassembled WGS sequence"/>
</dbReference>
<comment type="caution">
    <text evidence="2">The sequence shown here is derived from an EMBL/GenBank/DDBJ whole genome shotgun (WGS) entry which is preliminary data.</text>
</comment>
<evidence type="ECO:0000313" key="3">
    <source>
        <dbReference type="Proteomes" id="UP001300502"/>
    </source>
</evidence>
<proteinExistence type="predicted"/>
<gene>
    <name evidence="2" type="ORF">GAYE_SCF27MG4675</name>
</gene>
<accession>A0AAV9IHB8</accession>
<keyword evidence="1" id="KW-0175">Coiled coil</keyword>